<evidence type="ECO:0000313" key="1">
    <source>
        <dbReference type="EMBL" id="KRG39749.1"/>
    </source>
</evidence>
<dbReference type="Proteomes" id="UP000050836">
    <property type="component" value="Unassembled WGS sequence"/>
</dbReference>
<protein>
    <submittedName>
        <fullName evidence="1">Uncharacterized protein</fullName>
    </submittedName>
</protein>
<dbReference type="OrthoDB" id="7188564at2"/>
<accession>A0A0R0A3U1</accession>
<reference evidence="1 2" key="1">
    <citation type="submission" date="2015-10" db="EMBL/GenBank/DDBJ databases">
        <title>Genome sequencing and analysis of members of genus Stenotrophomonas.</title>
        <authorList>
            <person name="Patil P.P."/>
            <person name="Midha S."/>
            <person name="Patil P.B."/>
        </authorList>
    </citation>
    <scope>NUCLEOTIDE SEQUENCE [LARGE SCALE GENOMIC DNA]</scope>
    <source>
        <strain evidence="1 2">JCM 9942</strain>
    </source>
</reference>
<dbReference type="AlphaFoldDB" id="A0A0R0A3U1"/>
<sequence>MNTVTHVAHSRPRGTNRSHWVAALALALAFALPGVVSANEGGFRHNVLMRGQVLEKQDGTLVVCVGQADGAQVGQVLDVIRHKRRIRHSRAGGPRYRRENVGQVRIVELFDSHYAEAEVISGSPKVNDTVELIRP</sequence>
<keyword evidence="2" id="KW-1185">Reference proteome</keyword>
<gene>
    <name evidence="1" type="ORF">ARC78_13800</name>
</gene>
<dbReference type="RefSeq" id="WP_049436410.1">
    <property type="nucleotide sequence ID" value="NZ_BAZI01000376.1"/>
</dbReference>
<organism evidence="1 2">
    <name type="scientific">Stenotrophomonas pictorum JCM 9942</name>
    <dbReference type="NCBI Taxonomy" id="1236960"/>
    <lineage>
        <taxon>Bacteria</taxon>
        <taxon>Pseudomonadati</taxon>
        <taxon>Pseudomonadota</taxon>
        <taxon>Gammaproteobacteria</taxon>
        <taxon>Lysobacterales</taxon>
        <taxon>Lysobacteraceae</taxon>
        <taxon>Stenotrophomonas</taxon>
    </lineage>
</organism>
<name>A0A0R0A3U1_9GAMM</name>
<comment type="caution">
    <text evidence="1">The sequence shown here is derived from an EMBL/GenBank/DDBJ whole genome shotgun (WGS) entry which is preliminary data.</text>
</comment>
<proteinExistence type="predicted"/>
<dbReference type="GeneID" id="93742135"/>
<dbReference type="EMBL" id="LLXS01000043">
    <property type="protein sequence ID" value="KRG39749.1"/>
    <property type="molecule type" value="Genomic_DNA"/>
</dbReference>
<evidence type="ECO:0000313" key="2">
    <source>
        <dbReference type="Proteomes" id="UP000050836"/>
    </source>
</evidence>